<evidence type="ECO:0000313" key="3">
    <source>
        <dbReference type="Proteomes" id="UP000308671"/>
    </source>
</evidence>
<dbReference type="AlphaFoldDB" id="A0A4S8RII0"/>
<feature type="compositionally biased region" description="Basic and acidic residues" evidence="1">
    <location>
        <begin position="71"/>
        <end position="81"/>
    </location>
</feature>
<dbReference type="Proteomes" id="UP000308671">
    <property type="component" value="Unassembled WGS sequence"/>
</dbReference>
<dbReference type="EMBL" id="PQXL01000025">
    <property type="protein sequence ID" value="THV54489.1"/>
    <property type="molecule type" value="Genomic_DNA"/>
</dbReference>
<organism evidence="2 3">
    <name type="scientific">Botrytis galanthina</name>
    <dbReference type="NCBI Taxonomy" id="278940"/>
    <lineage>
        <taxon>Eukaryota</taxon>
        <taxon>Fungi</taxon>
        <taxon>Dikarya</taxon>
        <taxon>Ascomycota</taxon>
        <taxon>Pezizomycotina</taxon>
        <taxon>Leotiomycetes</taxon>
        <taxon>Helotiales</taxon>
        <taxon>Sclerotiniaceae</taxon>
        <taxon>Botrytis</taxon>
    </lineage>
</organism>
<feature type="compositionally biased region" description="Basic and acidic residues" evidence="1">
    <location>
        <begin position="29"/>
        <end position="60"/>
    </location>
</feature>
<gene>
    <name evidence="2" type="ORF">BGAL_0025g00090</name>
</gene>
<accession>A0A4S8RII0</accession>
<evidence type="ECO:0000313" key="2">
    <source>
        <dbReference type="EMBL" id="THV54489.1"/>
    </source>
</evidence>
<feature type="compositionally biased region" description="Basic and acidic residues" evidence="1">
    <location>
        <begin position="88"/>
        <end position="122"/>
    </location>
</feature>
<proteinExistence type="predicted"/>
<evidence type="ECO:0000256" key="1">
    <source>
        <dbReference type="SAM" id="MobiDB-lite"/>
    </source>
</evidence>
<feature type="region of interest" description="Disordered" evidence="1">
    <location>
        <begin position="1"/>
        <end position="132"/>
    </location>
</feature>
<dbReference type="OrthoDB" id="3561604at2759"/>
<comment type="caution">
    <text evidence="2">The sequence shown here is derived from an EMBL/GenBank/DDBJ whole genome shotgun (WGS) entry which is preliminary data.</text>
</comment>
<protein>
    <submittedName>
        <fullName evidence="2">Uncharacterized protein</fullName>
    </submittedName>
</protein>
<sequence>MPPYIRNPRITEGRPNHPCNYLPAKKIRFPYEKTAPDKSKYGHSTEAREQYAQDRYDYMERSMFNDSEEGQAERQEQEDKRLRRRKEEKKEQKEDEKRRKEQDKRLKGYGESSSKGDKEGRHGLLGGSSKRH</sequence>
<keyword evidence="3" id="KW-1185">Reference proteome</keyword>
<name>A0A4S8RII0_9HELO</name>
<reference evidence="2 3" key="1">
    <citation type="submission" date="2017-12" db="EMBL/GenBank/DDBJ databases">
        <title>Comparative genomics of Botrytis spp.</title>
        <authorList>
            <person name="Valero-Jimenez C.A."/>
            <person name="Tapia P."/>
            <person name="Veloso J."/>
            <person name="Silva-Moreno E."/>
            <person name="Staats M."/>
            <person name="Valdes J.H."/>
            <person name="Van Kan J.A.L."/>
        </authorList>
    </citation>
    <scope>NUCLEOTIDE SEQUENCE [LARGE SCALE GENOMIC DNA]</scope>
    <source>
        <strain evidence="2 3">MUCL435</strain>
    </source>
</reference>